<evidence type="ECO:0000313" key="2">
    <source>
        <dbReference type="Proteomes" id="UP000219559"/>
    </source>
</evidence>
<dbReference type="AlphaFoldDB" id="A0A2A4GAB0"/>
<dbReference type="EMBL" id="NBWU01000002">
    <property type="protein sequence ID" value="PCE64682.1"/>
    <property type="molecule type" value="Genomic_DNA"/>
</dbReference>
<keyword evidence="2" id="KW-1185">Reference proteome</keyword>
<name>A0A2A4GAB0_9FLAO</name>
<dbReference type="Pfam" id="PF07751">
    <property type="entry name" value="Abi_2"/>
    <property type="match status" value="1"/>
</dbReference>
<dbReference type="RefSeq" id="WP_097439963.1">
    <property type="nucleotide sequence ID" value="NZ_KZ300476.1"/>
</dbReference>
<dbReference type="Proteomes" id="UP000219559">
    <property type="component" value="Unassembled WGS sequence"/>
</dbReference>
<evidence type="ECO:0000313" key="1">
    <source>
        <dbReference type="EMBL" id="PCE64682.1"/>
    </source>
</evidence>
<organism evidence="1 2">
    <name type="scientific">Sediminicola luteus</name>
    <dbReference type="NCBI Taxonomy" id="319238"/>
    <lineage>
        <taxon>Bacteria</taxon>
        <taxon>Pseudomonadati</taxon>
        <taxon>Bacteroidota</taxon>
        <taxon>Flavobacteriia</taxon>
        <taxon>Flavobacteriales</taxon>
        <taxon>Flavobacteriaceae</taxon>
        <taxon>Sediminicola</taxon>
    </lineage>
</organism>
<proteinExistence type="predicted"/>
<dbReference type="GO" id="GO:0008233">
    <property type="term" value="F:peptidase activity"/>
    <property type="evidence" value="ECO:0007669"/>
    <property type="project" value="UniProtKB-KW"/>
</dbReference>
<dbReference type="InterPro" id="IPR011664">
    <property type="entry name" value="Abi_system_AbiD/AbiF-like"/>
</dbReference>
<comment type="caution">
    <text evidence="1">The sequence shown here is derived from an EMBL/GenBank/DDBJ whole genome shotgun (WGS) entry which is preliminary data.</text>
</comment>
<protein>
    <submittedName>
        <fullName evidence="1">CAAX protease</fullName>
    </submittedName>
</protein>
<reference evidence="1 2" key="1">
    <citation type="submission" date="2017-04" db="EMBL/GenBank/DDBJ databases">
        <title>A new member of the family Flavobacteriaceae isolated from ascidians.</title>
        <authorList>
            <person name="Chen L."/>
        </authorList>
    </citation>
    <scope>NUCLEOTIDE SEQUENCE [LARGE SCALE GENOMIC DNA]</scope>
    <source>
        <strain evidence="1 2">HQA918</strain>
    </source>
</reference>
<dbReference type="GO" id="GO:0006508">
    <property type="term" value="P:proteolysis"/>
    <property type="evidence" value="ECO:0007669"/>
    <property type="project" value="UniProtKB-KW"/>
</dbReference>
<keyword evidence="1" id="KW-0645">Protease</keyword>
<accession>A0A2A4GAB0</accession>
<gene>
    <name evidence="1" type="ORF">B7P33_05785</name>
</gene>
<dbReference type="OrthoDB" id="9813050at2"/>
<keyword evidence="1" id="KW-0378">Hydrolase</keyword>
<sequence>MRYSKFAAILLPARMSRYHKAAHGDTRKAMTLYRLNLKLSQEFFTVISCFEIALRNKIDQHGITRFGNHWLREGARTNGLFDTNNTKLTQKNINAAVTKLGPHYSHNKLVAELGFGFWRYLFAQKQFRATGNTLLHIFPCKPKSSTSFQYNQNYVFNQLATINNFRNRIAHHEPICFLKKQSIKDLTSARNHYNTILNMFHWMDIDASEYLYGIDHIEQYCDQIERL</sequence>